<feature type="chain" id="PRO_5046185095" description="SCP domain-containing protein" evidence="1">
    <location>
        <begin position="20"/>
        <end position="223"/>
    </location>
</feature>
<evidence type="ECO:0000313" key="4">
    <source>
        <dbReference type="Proteomes" id="UP001556367"/>
    </source>
</evidence>
<protein>
    <recommendedName>
        <fullName evidence="2">SCP domain-containing protein</fullName>
    </recommendedName>
</protein>
<gene>
    <name evidence="3" type="ORF">HGRIS_013773</name>
</gene>
<dbReference type="SMART" id="SM00198">
    <property type="entry name" value="SCP"/>
    <property type="match status" value="1"/>
</dbReference>
<dbReference type="InterPro" id="IPR035940">
    <property type="entry name" value="CAP_sf"/>
</dbReference>
<dbReference type="Pfam" id="PF00188">
    <property type="entry name" value="CAP"/>
    <property type="match status" value="1"/>
</dbReference>
<evidence type="ECO:0000313" key="3">
    <source>
        <dbReference type="EMBL" id="KAL0947685.1"/>
    </source>
</evidence>
<feature type="signal peptide" evidence="1">
    <location>
        <begin position="1"/>
        <end position="19"/>
    </location>
</feature>
<feature type="domain" description="SCP" evidence="2">
    <location>
        <begin position="78"/>
        <end position="212"/>
    </location>
</feature>
<reference evidence="4" key="1">
    <citation type="submission" date="2024-06" db="EMBL/GenBank/DDBJ databases">
        <title>Multi-omics analyses provide insights into the biosynthesis of the anticancer antibiotic pleurotin in Hohenbuehelia grisea.</title>
        <authorList>
            <person name="Weaver J.A."/>
            <person name="Alberti F."/>
        </authorList>
    </citation>
    <scope>NUCLEOTIDE SEQUENCE [LARGE SCALE GENOMIC DNA]</scope>
    <source>
        <strain evidence="4">T-177</strain>
    </source>
</reference>
<dbReference type="Gene3D" id="3.40.33.10">
    <property type="entry name" value="CAP"/>
    <property type="match status" value="1"/>
</dbReference>
<dbReference type="Proteomes" id="UP001556367">
    <property type="component" value="Unassembled WGS sequence"/>
</dbReference>
<comment type="caution">
    <text evidence="3">The sequence shown here is derived from an EMBL/GenBank/DDBJ whole genome shotgun (WGS) entry which is preliminary data.</text>
</comment>
<dbReference type="PROSITE" id="PS01009">
    <property type="entry name" value="CRISP_1"/>
    <property type="match status" value="1"/>
</dbReference>
<dbReference type="PANTHER" id="PTHR10334">
    <property type="entry name" value="CYSTEINE-RICH SECRETORY PROTEIN-RELATED"/>
    <property type="match status" value="1"/>
</dbReference>
<name>A0ABR3IWU8_9AGAR</name>
<accession>A0ABR3IWU8</accession>
<dbReference type="SUPFAM" id="SSF55797">
    <property type="entry name" value="PR-1-like"/>
    <property type="match status" value="1"/>
</dbReference>
<keyword evidence="1" id="KW-0732">Signal</keyword>
<organism evidence="3 4">
    <name type="scientific">Hohenbuehelia grisea</name>
    <dbReference type="NCBI Taxonomy" id="104357"/>
    <lineage>
        <taxon>Eukaryota</taxon>
        <taxon>Fungi</taxon>
        <taxon>Dikarya</taxon>
        <taxon>Basidiomycota</taxon>
        <taxon>Agaricomycotina</taxon>
        <taxon>Agaricomycetes</taxon>
        <taxon>Agaricomycetidae</taxon>
        <taxon>Agaricales</taxon>
        <taxon>Pleurotineae</taxon>
        <taxon>Pleurotaceae</taxon>
        <taxon>Hohenbuehelia</taxon>
    </lineage>
</organism>
<keyword evidence="4" id="KW-1185">Reference proteome</keyword>
<dbReference type="EMBL" id="JASNQZ010000015">
    <property type="protein sequence ID" value="KAL0947685.1"/>
    <property type="molecule type" value="Genomic_DNA"/>
</dbReference>
<dbReference type="InterPro" id="IPR014044">
    <property type="entry name" value="CAP_dom"/>
</dbReference>
<dbReference type="InterPro" id="IPR001283">
    <property type="entry name" value="CRISP-related"/>
</dbReference>
<dbReference type="InterPro" id="IPR018244">
    <property type="entry name" value="Allrgn_V5/Tpx1_CS"/>
</dbReference>
<evidence type="ECO:0000259" key="2">
    <source>
        <dbReference type="SMART" id="SM00198"/>
    </source>
</evidence>
<dbReference type="PRINTS" id="PR00837">
    <property type="entry name" value="V5TPXLIKE"/>
</dbReference>
<evidence type="ECO:0000256" key="1">
    <source>
        <dbReference type="SAM" id="SignalP"/>
    </source>
</evidence>
<sequence length="223" mass="24352">MQITATLATLVSLALFSGATRLPQTYSSFSEGAYEYDTLELPARELPESGQIVFAPMEVNGDEYLGGDESVNAALFEEWKNQVVREHNAYRSHYGAASLTWSDALYPGTLQWAQQCKFQHSNGQGKYGENLAAGTGASYGFTNGLKDWMNEASKYDYSRPGTSKGTGHFTQVVWKSSKQVACAVANCKAGTIFGQASKNIVCRYTPPGNFVGRYGDNVGRFTK</sequence>
<proteinExistence type="predicted"/>